<dbReference type="Proteomes" id="UP000270296">
    <property type="component" value="Unassembled WGS sequence"/>
</dbReference>
<protein>
    <submittedName>
        <fullName evidence="4">Conserved oligomeric Golgi complex subunit 4</fullName>
    </submittedName>
</protein>
<keyword evidence="3" id="KW-1185">Reference proteome</keyword>
<dbReference type="GO" id="GO:0017119">
    <property type="term" value="C:Golgi transport complex"/>
    <property type="evidence" value="ECO:0007669"/>
    <property type="project" value="TreeGrafter"/>
</dbReference>
<organism evidence="4">
    <name type="scientific">Soboliphyme baturini</name>
    <dbReference type="NCBI Taxonomy" id="241478"/>
    <lineage>
        <taxon>Eukaryota</taxon>
        <taxon>Metazoa</taxon>
        <taxon>Ecdysozoa</taxon>
        <taxon>Nematoda</taxon>
        <taxon>Enoplea</taxon>
        <taxon>Dorylaimia</taxon>
        <taxon>Dioctophymatida</taxon>
        <taxon>Dioctophymatoidea</taxon>
        <taxon>Soboliphymatidae</taxon>
        <taxon>Soboliphyme</taxon>
    </lineage>
</organism>
<dbReference type="InterPro" id="IPR048684">
    <property type="entry name" value="COG4_C"/>
</dbReference>
<name>A0A183J9A5_9BILA</name>
<evidence type="ECO:0000313" key="3">
    <source>
        <dbReference type="Proteomes" id="UP000270296"/>
    </source>
</evidence>
<dbReference type="GO" id="GO:0007030">
    <property type="term" value="P:Golgi organization"/>
    <property type="evidence" value="ECO:0007669"/>
    <property type="project" value="TreeGrafter"/>
</dbReference>
<dbReference type="GO" id="GO:0006890">
    <property type="term" value="P:retrograde vesicle-mediated transport, Golgi to endoplasmic reticulum"/>
    <property type="evidence" value="ECO:0007669"/>
    <property type="project" value="TreeGrafter"/>
</dbReference>
<reference evidence="4" key="1">
    <citation type="submission" date="2016-06" db="UniProtKB">
        <authorList>
            <consortium name="WormBaseParasite"/>
        </authorList>
    </citation>
    <scope>IDENTIFICATION</scope>
</reference>
<dbReference type="Gene3D" id="1.20.58.1970">
    <property type="match status" value="1"/>
</dbReference>
<accession>A0A183J9A5</accession>
<dbReference type="PANTHER" id="PTHR24016">
    <property type="entry name" value="CONSERVED OLIGOMERIC GOLGI COMPLEX SUBUNIT 4"/>
    <property type="match status" value="1"/>
</dbReference>
<dbReference type="WBParaSite" id="SBAD_0001286101-mRNA-1">
    <property type="protein sequence ID" value="SBAD_0001286101-mRNA-1"/>
    <property type="gene ID" value="SBAD_0001286101"/>
</dbReference>
<evidence type="ECO:0000313" key="4">
    <source>
        <dbReference type="WBParaSite" id="SBAD_0001286101-mRNA-1"/>
    </source>
</evidence>
<evidence type="ECO:0000259" key="1">
    <source>
        <dbReference type="Pfam" id="PF20662"/>
    </source>
</evidence>
<dbReference type="OrthoDB" id="47059at2759"/>
<dbReference type="Gene3D" id="1.10.287.1060">
    <property type="entry name" value="ESAT-6-like"/>
    <property type="match status" value="1"/>
</dbReference>
<gene>
    <name evidence="2" type="ORF">SBAD_LOCUS12452</name>
</gene>
<dbReference type="InterPro" id="IPR048682">
    <property type="entry name" value="COG4"/>
</dbReference>
<dbReference type="Pfam" id="PF20662">
    <property type="entry name" value="COG4_C"/>
    <property type="match status" value="1"/>
</dbReference>
<feature type="domain" description="Conserved oligomeric Golgi complex subunit 4 C-terminal" evidence="1">
    <location>
        <begin position="37"/>
        <end position="256"/>
    </location>
</feature>
<dbReference type="EMBL" id="UZAM01017853">
    <property type="protein sequence ID" value="VDP48539.1"/>
    <property type="molecule type" value="Genomic_DNA"/>
</dbReference>
<proteinExistence type="predicted"/>
<sequence length="274" mass="30107">SFAEAYTTAAAAYASVLQQGKINAAGIDCGEKARDDFITALNNCDGSAECIETLKNTLSNDFSQCFVKLSDHDSEKLKSCLAQLDDVRKQFSSLVQSSLEQLLASAVRPRLKSTIDLFLDETHTPSEAEFAEMEASDVFVQQLVTVLDSVLNVFKAFLNQSVYNSFLEIVAGSVAVDLEKVILNATYNRLGGLVLDKQIRGLSAYWTTVASWCLREKFSRLSQVVSLLNVESVVDAEGFYKSTSLAWLLSPTEIKQVLALRVDLPGNDIRQLVL</sequence>
<dbReference type="PANTHER" id="PTHR24016:SF0">
    <property type="entry name" value="CONSERVED OLIGOMERIC GOLGI COMPLEX SUBUNIT 4"/>
    <property type="match status" value="1"/>
</dbReference>
<reference evidence="2 3" key="2">
    <citation type="submission" date="2018-11" db="EMBL/GenBank/DDBJ databases">
        <authorList>
            <consortium name="Pathogen Informatics"/>
        </authorList>
    </citation>
    <scope>NUCLEOTIDE SEQUENCE [LARGE SCALE GENOMIC DNA]</scope>
</reference>
<dbReference type="AlphaFoldDB" id="A0A183J9A5"/>
<evidence type="ECO:0000313" key="2">
    <source>
        <dbReference type="EMBL" id="VDP48539.1"/>
    </source>
</evidence>